<sequence length="192" mass="22395">MGILALAKKRGFSSNRTAISPHVMHRNLVLKSQEFYDRDLALWEQYENEFGRSDPRDMQVMKQFAEFVALGTVSKLDKNNQLPTTDTVRIKMRRLYSNWQRKSHTTIPKEVTGSMAPYIEGELAHKIGLKNINRPQGFLTTENYVKLQEKLWFSDHHEYVHEGYRVDDSTLLDLHAYTSARLSELCQAKYEV</sequence>
<evidence type="ECO:0000313" key="1">
    <source>
        <dbReference type="EMBL" id="KAK7422764.1"/>
    </source>
</evidence>
<dbReference type="PANTHER" id="PTHR37535:SF3">
    <property type="entry name" value="FLUG DOMAIN-CONTAINING PROTEIN"/>
    <property type="match status" value="1"/>
</dbReference>
<gene>
    <name evidence="1" type="ORF">QQZ08_009389</name>
</gene>
<evidence type="ECO:0000313" key="2">
    <source>
        <dbReference type="Proteomes" id="UP001498421"/>
    </source>
</evidence>
<keyword evidence="2" id="KW-1185">Reference proteome</keyword>
<comment type="caution">
    <text evidence="1">The sequence shown here is derived from an EMBL/GenBank/DDBJ whole genome shotgun (WGS) entry which is preliminary data.</text>
</comment>
<name>A0ABR1HPN5_9HYPO</name>
<dbReference type="EMBL" id="JAZAVK010000105">
    <property type="protein sequence ID" value="KAK7422764.1"/>
    <property type="molecule type" value="Genomic_DNA"/>
</dbReference>
<proteinExistence type="predicted"/>
<accession>A0ABR1HPN5</accession>
<reference evidence="1 2" key="1">
    <citation type="journal article" date="2025" name="Microbiol. Resour. Announc.">
        <title>Draft genome sequences for Neonectria magnoliae and Neonectria punicea, canker pathogens of Liriodendron tulipifera and Acer saccharum in West Virginia.</title>
        <authorList>
            <person name="Petronek H.M."/>
            <person name="Kasson M.T."/>
            <person name="Metheny A.M."/>
            <person name="Stauder C.M."/>
            <person name="Lovett B."/>
            <person name="Lynch S.C."/>
            <person name="Garnas J.R."/>
            <person name="Kasson L.R."/>
            <person name="Stajich J.E."/>
        </authorList>
    </citation>
    <scope>NUCLEOTIDE SEQUENCE [LARGE SCALE GENOMIC DNA]</scope>
    <source>
        <strain evidence="1 2">NRRL 64651</strain>
    </source>
</reference>
<dbReference type="PANTHER" id="PTHR37535">
    <property type="entry name" value="FLUG DOMAIN PROTEIN"/>
    <property type="match status" value="1"/>
</dbReference>
<protein>
    <submittedName>
        <fullName evidence="1">Uncharacterized protein</fullName>
    </submittedName>
</protein>
<organism evidence="1 2">
    <name type="scientific">Neonectria magnoliae</name>
    <dbReference type="NCBI Taxonomy" id="2732573"/>
    <lineage>
        <taxon>Eukaryota</taxon>
        <taxon>Fungi</taxon>
        <taxon>Dikarya</taxon>
        <taxon>Ascomycota</taxon>
        <taxon>Pezizomycotina</taxon>
        <taxon>Sordariomycetes</taxon>
        <taxon>Hypocreomycetidae</taxon>
        <taxon>Hypocreales</taxon>
        <taxon>Nectriaceae</taxon>
        <taxon>Neonectria</taxon>
    </lineage>
</organism>
<dbReference type="Proteomes" id="UP001498421">
    <property type="component" value="Unassembled WGS sequence"/>
</dbReference>